<evidence type="ECO:0000256" key="1">
    <source>
        <dbReference type="SAM" id="MobiDB-lite"/>
    </source>
</evidence>
<reference evidence="2" key="1">
    <citation type="journal article" date="2022" name="bioRxiv">
        <title>Sequencing and chromosome-scale assembly of the giantPleurodeles waltlgenome.</title>
        <authorList>
            <person name="Brown T."/>
            <person name="Elewa A."/>
            <person name="Iarovenko S."/>
            <person name="Subramanian E."/>
            <person name="Araus A.J."/>
            <person name="Petzold A."/>
            <person name="Susuki M."/>
            <person name="Suzuki K.-i.T."/>
            <person name="Hayashi T."/>
            <person name="Toyoda A."/>
            <person name="Oliveira C."/>
            <person name="Osipova E."/>
            <person name="Leigh N.D."/>
            <person name="Simon A."/>
            <person name="Yun M.H."/>
        </authorList>
    </citation>
    <scope>NUCLEOTIDE SEQUENCE</scope>
    <source>
        <strain evidence="2">20211129_DDA</strain>
        <tissue evidence="2">Liver</tissue>
    </source>
</reference>
<evidence type="ECO:0000313" key="3">
    <source>
        <dbReference type="Proteomes" id="UP001066276"/>
    </source>
</evidence>
<organism evidence="2 3">
    <name type="scientific">Pleurodeles waltl</name>
    <name type="common">Iberian ribbed newt</name>
    <dbReference type="NCBI Taxonomy" id="8319"/>
    <lineage>
        <taxon>Eukaryota</taxon>
        <taxon>Metazoa</taxon>
        <taxon>Chordata</taxon>
        <taxon>Craniata</taxon>
        <taxon>Vertebrata</taxon>
        <taxon>Euteleostomi</taxon>
        <taxon>Amphibia</taxon>
        <taxon>Batrachia</taxon>
        <taxon>Caudata</taxon>
        <taxon>Salamandroidea</taxon>
        <taxon>Salamandridae</taxon>
        <taxon>Pleurodelinae</taxon>
        <taxon>Pleurodeles</taxon>
    </lineage>
</organism>
<comment type="caution">
    <text evidence="2">The sequence shown here is derived from an EMBL/GenBank/DDBJ whole genome shotgun (WGS) entry which is preliminary data.</text>
</comment>
<feature type="region of interest" description="Disordered" evidence="1">
    <location>
        <begin position="33"/>
        <end position="71"/>
    </location>
</feature>
<proteinExistence type="predicted"/>
<dbReference type="AlphaFoldDB" id="A0AAV7M4V1"/>
<dbReference type="EMBL" id="JANPWB010000014">
    <property type="protein sequence ID" value="KAJ1097840.1"/>
    <property type="molecule type" value="Genomic_DNA"/>
</dbReference>
<protein>
    <submittedName>
        <fullName evidence="2">Uncharacterized protein</fullName>
    </submittedName>
</protein>
<dbReference type="Proteomes" id="UP001066276">
    <property type="component" value="Chromosome 10"/>
</dbReference>
<evidence type="ECO:0000313" key="2">
    <source>
        <dbReference type="EMBL" id="KAJ1097840.1"/>
    </source>
</evidence>
<gene>
    <name evidence="2" type="ORF">NDU88_002956</name>
</gene>
<sequence length="71" mass="7352">MPLGAPGLLSWVRQAPGGTFGDGFPDPEVLCASPDGTDRDESTGLFKGPHHTGETATTGRGRFWEPGNGIA</sequence>
<keyword evidence="3" id="KW-1185">Reference proteome</keyword>
<accession>A0AAV7M4V1</accession>
<name>A0AAV7M4V1_PLEWA</name>